<dbReference type="FunFam" id="2.60.40.60:FF:000095">
    <property type="entry name" value="Cadherin 13"/>
    <property type="match status" value="1"/>
</dbReference>
<keyword evidence="4" id="KW-0479">Metal-binding</keyword>
<evidence type="ECO:0000256" key="13">
    <source>
        <dbReference type="RuleBase" id="RU003318"/>
    </source>
</evidence>
<feature type="signal peptide" evidence="15">
    <location>
        <begin position="1"/>
        <end position="17"/>
    </location>
</feature>
<feature type="domain" description="Cadherin" evidence="16">
    <location>
        <begin position="38"/>
        <end position="147"/>
    </location>
</feature>
<dbReference type="InterPro" id="IPR020894">
    <property type="entry name" value="Cadherin_CS"/>
</dbReference>
<dbReference type="PROSITE" id="PS00232">
    <property type="entry name" value="CADHERIN_1"/>
    <property type="match status" value="1"/>
</dbReference>
<dbReference type="Proteomes" id="UP001460270">
    <property type="component" value="Unassembled WGS sequence"/>
</dbReference>
<evidence type="ECO:0000313" key="18">
    <source>
        <dbReference type="Proteomes" id="UP001460270"/>
    </source>
</evidence>
<dbReference type="FunFam" id="2.60.40.60:FF:000011">
    <property type="entry name" value="Cadherin 1"/>
    <property type="match status" value="1"/>
</dbReference>
<evidence type="ECO:0000256" key="14">
    <source>
        <dbReference type="RuleBase" id="RU004357"/>
    </source>
</evidence>
<feature type="domain" description="Cadherin" evidence="16">
    <location>
        <begin position="148"/>
        <end position="258"/>
    </location>
</feature>
<evidence type="ECO:0000256" key="6">
    <source>
        <dbReference type="ARBA" id="ARBA00022737"/>
    </source>
</evidence>
<dbReference type="Pfam" id="PF01049">
    <property type="entry name" value="CADH_Y-type_LIR"/>
    <property type="match status" value="1"/>
</dbReference>
<keyword evidence="3 13" id="KW-0812">Transmembrane</keyword>
<evidence type="ECO:0000256" key="8">
    <source>
        <dbReference type="ARBA" id="ARBA00022889"/>
    </source>
</evidence>
<dbReference type="GO" id="GO:0045296">
    <property type="term" value="F:cadherin binding"/>
    <property type="evidence" value="ECO:0007669"/>
    <property type="project" value="TreeGrafter"/>
</dbReference>
<dbReference type="GO" id="GO:0007043">
    <property type="term" value="P:cell-cell junction assembly"/>
    <property type="evidence" value="ECO:0007669"/>
    <property type="project" value="TreeGrafter"/>
</dbReference>
<dbReference type="PROSITE" id="PS51257">
    <property type="entry name" value="PROKAR_LIPOPROTEIN"/>
    <property type="match status" value="1"/>
</dbReference>
<dbReference type="CDD" id="cd11304">
    <property type="entry name" value="Cadherin_repeat"/>
    <property type="match status" value="3"/>
</dbReference>
<dbReference type="GO" id="GO:0016477">
    <property type="term" value="P:cell migration"/>
    <property type="evidence" value="ECO:0007669"/>
    <property type="project" value="TreeGrafter"/>
</dbReference>
<dbReference type="GO" id="GO:0005912">
    <property type="term" value="C:adherens junction"/>
    <property type="evidence" value="ECO:0007669"/>
    <property type="project" value="TreeGrafter"/>
</dbReference>
<dbReference type="InterPro" id="IPR015919">
    <property type="entry name" value="Cadherin-like_sf"/>
</dbReference>
<dbReference type="SMART" id="SM00112">
    <property type="entry name" value="CA"/>
    <property type="match status" value="4"/>
</dbReference>
<keyword evidence="8 13" id="KW-0130">Cell adhesion</keyword>
<sequence length="743" mass="84204">MGRALTLLLLVASTALACEEPEHSRVKRDEVLIRTKRRWVLSTIEVAENDKGPFPKEISQMHNDQMDKGKKHLFRISGSGVTEPPLGVFSIDEETGVVFAHKTIDREKNKLFHIKFDILNKEDLKPMDKELSFDVEIKDENDNPPRFLEAIKKERIKESLTDDYLPVQLHATDPDQPNSPNSTIKFKMVSQKPQEPKMELEQIDDRTAHLKFTGCFDYDTAKIYQVIAIAYDEGTPSLTSTATITLLVTDSNTHRPTFKEPQYYTEVQEMAVANNVLRVAVEDKDSPNTPGWIAKYSFVSGNEDGNYQIVTDKTTNEGIFSVIKGKDFERTTLTNITIKVENEEEFYHCKYKPGPIPQYSTANITIKVMITNVHQKEEDPPGKVLFIPKVTDVDSDVSKIRFKLLKDPAEWMTIDPKTGTVTTAKKMDRESEHVKDNVYQILVGAIDDGTPPATGTATVNIHLKDINDHKPTLVNNSLTYCTNMYEVPIEVQDLDGDPYSGPFFFAFDDSDPKLKEYWKLEPVLVLLLIFVCRCGKSFQKLPNILTDEGNQTLIRYNQEGGSSECKTEPSMFLPTMTTTITNNITATDGQKTLVPLITYTTEENEIYNRYKSNFDEEAMGMHPGGMRGNGMYNYNTWSRSGTYMGTSQYNRYSLQVNQHISEHIHRKLQMLSAGQGGQGAVAEEVGYKPYEYKYEGQGSRSQSLDQLSLGNLDDLQFLNDLGPKFKTLGRICKQGMEEKNIHL</sequence>
<keyword evidence="11" id="KW-0325">Glycoprotein</keyword>
<evidence type="ECO:0000256" key="3">
    <source>
        <dbReference type="ARBA" id="ARBA00022692"/>
    </source>
</evidence>
<evidence type="ECO:0000256" key="9">
    <source>
        <dbReference type="ARBA" id="ARBA00022989"/>
    </source>
</evidence>
<evidence type="ECO:0000256" key="15">
    <source>
        <dbReference type="SAM" id="SignalP"/>
    </source>
</evidence>
<dbReference type="EMBL" id="JBBPFD010000491">
    <property type="protein sequence ID" value="KAK7878671.1"/>
    <property type="molecule type" value="Genomic_DNA"/>
</dbReference>
<dbReference type="InterPro" id="IPR002126">
    <property type="entry name" value="Cadherin-like_dom"/>
</dbReference>
<gene>
    <name evidence="17" type="ORF">WMY93_030507</name>
</gene>
<evidence type="ECO:0000256" key="12">
    <source>
        <dbReference type="PROSITE-ProRule" id="PRU00043"/>
    </source>
</evidence>
<dbReference type="Gene3D" id="2.60.40.60">
    <property type="entry name" value="Cadherins"/>
    <property type="match status" value="5"/>
</dbReference>
<evidence type="ECO:0000256" key="4">
    <source>
        <dbReference type="ARBA" id="ARBA00022723"/>
    </source>
</evidence>
<comment type="subcellular location">
    <subcellularLocation>
        <location evidence="1 13">Cell membrane</location>
        <topology evidence="1 13">Single-pass type I membrane protein</topology>
    </subcellularLocation>
</comment>
<protein>
    <recommendedName>
        <fullName evidence="16">Cadherin domain-containing protein</fullName>
    </recommendedName>
</protein>
<dbReference type="SUPFAM" id="SSF49313">
    <property type="entry name" value="Cadherin-like"/>
    <property type="match status" value="4"/>
</dbReference>
<dbReference type="PRINTS" id="PR00205">
    <property type="entry name" value="CADHERIN"/>
</dbReference>
<feature type="chain" id="PRO_5043452159" description="Cadherin domain-containing protein" evidence="15">
    <location>
        <begin position="18"/>
        <end position="743"/>
    </location>
</feature>
<evidence type="ECO:0000256" key="1">
    <source>
        <dbReference type="ARBA" id="ARBA00004251"/>
    </source>
</evidence>
<keyword evidence="6" id="KW-0677">Repeat</keyword>
<feature type="domain" description="Cadherin" evidence="16">
    <location>
        <begin position="259"/>
        <end position="383"/>
    </location>
</feature>
<dbReference type="InterPro" id="IPR039808">
    <property type="entry name" value="Cadherin"/>
</dbReference>
<evidence type="ECO:0000256" key="10">
    <source>
        <dbReference type="ARBA" id="ARBA00023136"/>
    </source>
</evidence>
<keyword evidence="7 12" id="KW-0106">Calcium</keyword>
<keyword evidence="9" id="KW-1133">Transmembrane helix</keyword>
<dbReference type="GO" id="GO:0000902">
    <property type="term" value="P:cell morphogenesis"/>
    <property type="evidence" value="ECO:0007669"/>
    <property type="project" value="TreeGrafter"/>
</dbReference>
<proteinExistence type="predicted"/>
<keyword evidence="5 15" id="KW-0732">Signal</keyword>
<reference evidence="18" key="1">
    <citation type="submission" date="2024-04" db="EMBL/GenBank/DDBJ databases">
        <title>Salinicola lusitanus LLJ914,a marine bacterium isolated from the Okinawa Trough.</title>
        <authorList>
            <person name="Li J."/>
        </authorList>
    </citation>
    <scope>NUCLEOTIDE SEQUENCE [LARGE SCALE GENOMIC DNA]</scope>
</reference>
<dbReference type="GO" id="GO:0016342">
    <property type="term" value="C:catenin complex"/>
    <property type="evidence" value="ECO:0007669"/>
    <property type="project" value="TreeGrafter"/>
</dbReference>
<dbReference type="GO" id="GO:0008013">
    <property type="term" value="F:beta-catenin binding"/>
    <property type="evidence" value="ECO:0007669"/>
    <property type="project" value="TreeGrafter"/>
</dbReference>
<dbReference type="GO" id="GO:0002009">
    <property type="term" value="P:morphogenesis of an epithelium"/>
    <property type="evidence" value="ECO:0007669"/>
    <property type="project" value="UniProtKB-ARBA"/>
</dbReference>
<evidence type="ECO:0000256" key="2">
    <source>
        <dbReference type="ARBA" id="ARBA00022475"/>
    </source>
</evidence>
<dbReference type="Pfam" id="PF00028">
    <property type="entry name" value="Cadherin"/>
    <property type="match status" value="3"/>
</dbReference>
<evidence type="ECO:0000313" key="17">
    <source>
        <dbReference type="EMBL" id="KAK7878671.1"/>
    </source>
</evidence>
<feature type="domain" description="Cadherin" evidence="16">
    <location>
        <begin position="377"/>
        <end position="473"/>
    </location>
</feature>
<dbReference type="PANTHER" id="PTHR24027:SF78">
    <property type="entry name" value="CADHERIN-LIKE PROTEIN 26"/>
    <property type="match status" value="1"/>
</dbReference>
<evidence type="ECO:0000259" key="16">
    <source>
        <dbReference type="PROSITE" id="PS50268"/>
    </source>
</evidence>
<dbReference type="PANTHER" id="PTHR24027">
    <property type="entry name" value="CADHERIN-23"/>
    <property type="match status" value="1"/>
</dbReference>
<evidence type="ECO:0000256" key="5">
    <source>
        <dbReference type="ARBA" id="ARBA00022729"/>
    </source>
</evidence>
<dbReference type="PROSITE" id="PS50268">
    <property type="entry name" value="CADHERIN_2"/>
    <property type="match status" value="4"/>
</dbReference>
<dbReference type="Gene3D" id="4.10.900.10">
    <property type="entry name" value="TCF3-CBD (Catenin binding domain)"/>
    <property type="match status" value="1"/>
</dbReference>
<keyword evidence="10" id="KW-0472">Membrane</keyword>
<dbReference type="GO" id="GO:0034332">
    <property type="term" value="P:adherens junction organization"/>
    <property type="evidence" value="ECO:0007669"/>
    <property type="project" value="TreeGrafter"/>
</dbReference>
<dbReference type="AlphaFoldDB" id="A0AAW0MJP1"/>
<comment type="caution">
    <text evidence="17">The sequence shown here is derived from an EMBL/GenBank/DDBJ whole genome shotgun (WGS) entry which is preliminary data.</text>
</comment>
<dbReference type="InterPro" id="IPR027397">
    <property type="entry name" value="Catenin-bd_sf"/>
</dbReference>
<dbReference type="GO" id="GO:0007156">
    <property type="term" value="P:homophilic cell adhesion via plasma membrane adhesion molecules"/>
    <property type="evidence" value="ECO:0007669"/>
    <property type="project" value="InterPro"/>
</dbReference>
<organism evidence="17 18">
    <name type="scientific">Mugilogobius chulae</name>
    <name type="common">yellowstripe goby</name>
    <dbReference type="NCBI Taxonomy" id="88201"/>
    <lineage>
        <taxon>Eukaryota</taxon>
        <taxon>Metazoa</taxon>
        <taxon>Chordata</taxon>
        <taxon>Craniata</taxon>
        <taxon>Vertebrata</taxon>
        <taxon>Euteleostomi</taxon>
        <taxon>Actinopterygii</taxon>
        <taxon>Neopterygii</taxon>
        <taxon>Teleostei</taxon>
        <taxon>Neoteleostei</taxon>
        <taxon>Acanthomorphata</taxon>
        <taxon>Gobiaria</taxon>
        <taxon>Gobiiformes</taxon>
        <taxon>Gobioidei</taxon>
        <taxon>Gobiidae</taxon>
        <taxon>Gobionellinae</taxon>
        <taxon>Mugilogobius</taxon>
    </lineage>
</organism>
<accession>A0AAW0MJP1</accession>
<keyword evidence="2" id="KW-1003">Cell membrane</keyword>
<dbReference type="GO" id="GO:0044331">
    <property type="term" value="P:cell-cell adhesion mediated by cadherin"/>
    <property type="evidence" value="ECO:0007669"/>
    <property type="project" value="TreeGrafter"/>
</dbReference>
<name>A0AAW0MJP1_9GOBI</name>
<dbReference type="GO" id="GO:0016339">
    <property type="term" value="P:calcium-dependent cell-cell adhesion via plasma membrane cell adhesion molecules"/>
    <property type="evidence" value="ECO:0007669"/>
    <property type="project" value="TreeGrafter"/>
</dbReference>
<dbReference type="InterPro" id="IPR000233">
    <property type="entry name" value="Cadherin_Y-type_LIR"/>
</dbReference>
<keyword evidence="18" id="KW-1185">Reference proteome</keyword>
<evidence type="ECO:0000256" key="11">
    <source>
        <dbReference type="ARBA" id="ARBA00023180"/>
    </source>
</evidence>
<evidence type="ECO:0000256" key="7">
    <source>
        <dbReference type="ARBA" id="ARBA00022837"/>
    </source>
</evidence>
<comment type="function">
    <text evidence="14">Cadherins are calcium-dependent cell adhesion proteins.</text>
</comment>
<dbReference type="GO" id="GO:0005509">
    <property type="term" value="F:calcium ion binding"/>
    <property type="evidence" value="ECO:0007669"/>
    <property type="project" value="UniProtKB-UniRule"/>
</dbReference>